<organism evidence="2 3">
    <name type="scientific">Bradyrhizobium frederickii</name>
    <dbReference type="NCBI Taxonomy" id="2560054"/>
    <lineage>
        <taxon>Bacteria</taxon>
        <taxon>Pseudomonadati</taxon>
        <taxon>Pseudomonadota</taxon>
        <taxon>Alphaproteobacteria</taxon>
        <taxon>Hyphomicrobiales</taxon>
        <taxon>Nitrobacteraceae</taxon>
        <taxon>Bradyrhizobium</taxon>
    </lineage>
</organism>
<feature type="compositionally biased region" description="Basic and acidic residues" evidence="1">
    <location>
        <begin position="109"/>
        <end position="121"/>
    </location>
</feature>
<feature type="region of interest" description="Disordered" evidence="1">
    <location>
        <begin position="355"/>
        <end position="390"/>
    </location>
</feature>
<keyword evidence="3" id="KW-1185">Reference proteome</keyword>
<evidence type="ECO:0000313" key="3">
    <source>
        <dbReference type="Proteomes" id="UP000298225"/>
    </source>
</evidence>
<feature type="compositionally biased region" description="Low complexity" evidence="1">
    <location>
        <begin position="374"/>
        <end position="390"/>
    </location>
</feature>
<proteinExistence type="predicted"/>
<sequence>MSNPRLSIIPAGAVTDRSLEPRDLQTLCLLGRHIDRAGWCTRSQVRMAAELGCGRATLQRSLDRLYEAGWVEKKRRDVWRPEDSAPSSSYAYRVKLDRDDFDLKSLAREADDGDEESHAESAEVPENGEGVPAGGQGCPPMGRGAHPSAGTGAHTYAGTNNDPLERPLKTIERDAGARARDRKERFKAEFRKRWPTAVADDRNRTDYAADALTADEEKAALDGIDPFLEELKRAGRKVVPAGWRYLEEKRWTLLRQAEGSTDGVSSSMAIEEGSEAGRAITVLYAVAKTRPFVSHGRLIYPGAVTPQILAFAAVADKSAWRWITDRQQIAAWQAFLAAHVLKGRPELLEKRGEEMGFCAPGPWPPRKDGGWPESAAAQASPDASQAGENQ</sequence>
<dbReference type="EMBL" id="SPQU01000020">
    <property type="protein sequence ID" value="TFV34567.1"/>
    <property type="molecule type" value="Genomic_DNA"/>
</dbReference>
<comment type="caution">
    <text evidence="2">The sequence shown here is derived from an EMBL/GenBank/DDBJ whole genome shotgun (WGS) entry which is preliminary data.</text>
</comment>
<evidence type="ECO:0000313" key="2">
    <source>
        <dbReference type="EMBL" id="TFV34567.1"/>
    </source>
</evidence>
<feature type="region of interest" description="Disordered" evidence="1">
    <location>
        <begin position="109"/>
        <end position="182"/>
    </location>
</feature>
<evidence type="ECO:0000256" key="1">
    <source>
        <dbReference type="SAM" id="MobiDB-lite"/>
    </source>
</evidence>
<feature type="compositionally biased region" description="Basic and acidic residues" evidence="1">
    <location>
        <begin position="163"/>
        <end position="182"/>
    </location>
</feature>
<protein>
    <submittedName>
        <fullName evidence="2">Helix-turn-helix domain-containing protein</fullName>
    </submittedName>
</protein>
<name>A0A4Y9KVV0_9BRAD</name>
<dbReference type="Proteomes" id="UP000298225">
    <property type="component" value="Unassembled WGS sequence"/>
</dbReference>
<gene>
    <name evidence="2" type="ORF">E4K66_30855</name>
</gene>
<dbReference type="OrthoDB" id="7869293at2"/>
<dbReference type="RefSeq" id="WP_135171256.1">
    <property type="nucleotide sequence ID" value="NZ_SPQU01000020.1"/>
</dbReference>
<reference evidence="2 3" key="1">
    <citation type="submission" date="2019-03" db="EMBL/GenBank/DDBJ databases">
        <title>Bradyrhizobium strains diversity isolated from Chamaecrista fasciculata.</title>
        <authorList>
            <person name="Urquiaga M.C.O."/>
            <person name="Hungria M."/>
            <person name="Delamuta J.R.M."/>
        </authorList>
    </citation>
    <scope>NUCLEOTIDE SEQUENCE [LARGE SCALE GENOMIC DNA]</scope>
    <source>
        <strain evidence="2 3">CNPSo 3424</strain>
    </source>
</reference>
<dbReference type="AlphaFoldDB" id="A0A4Y9KVV0"/>
<accession>A0A4Y9KVV0</accession>